<dbReference type="GO" id="GO:0042391">
    <property type="term" value="P:regulation of membrane potential"/>
    <property type="evidence" value="ECO:0007669"/>
    <property type="project" value="InterPro"/>
</dbReference>
<dbReference type="RefSeq" id="XP_007676050.1">
    <property type="nucleotide sequence ID" value="XM_007677860.1"/>
</dbReference>
<feature type="transmembrane region" description="Helical" evidence="12">
    <location>
        <begin position="335"/>
        <end position="351"/>
    </location>
</feature>
<evidence type="ECO:0000256" key="2">
    <source>
        <dbReference type="ARBA" id="ARBA00005248"/>
    </source>
</evidence>
<keyword evidence="8" id="KW-0406">Ion transport</keyword>
<evidence type="ECO:0000256" key="7">
    <source>
        <dbReference type="ARBA" id="ARBA00023053"/>
    </source>
</evidence>
<evidence type="ECO:0000313" key="15">
    <source>
        <dbReference type="Proteomes" id="UP000011761"/>
    </source>
</evidence>
<feature type="compositionally biased region" description="Basic and acidic residues" evidence="11">
    <location>
        <begin position="479"/>
        <end position="492"/>
    </location>
</feature>
<feature type="compositionally biased region" description="Low complexity" evidence="11">
    <location>
        <begin position="584"/>
        <end position="598"/>
    </location>
</feature>
<evidence type="ECO:0000256" key="10">
    <source>
        <dbReference type="ARBA" id="ARBA00023201"/>
    </source>
</evidence>
<evidence type="ECO:0000313" key="14">
    <source>
        <dbReference type="EMBL" id="EMC96307.1"/>
    </source>
</evidence>
<keyword evidence="15" id="KW-1185">Reference proteome</keyword>
<evidence type="ECO:0000256" key="9">
    <source>
        <dbReference type="ARBA" id="ARBA00023136"/>
    </source>
</evidence>
<feature type="domain" description="Cation/H+ exchanger transmembrane" evidence="13">
    <location>
        <begin position="25"/>
        <end position="436"/>
    </location>
</feature>
<dbReference type="GeneID" id="19112190"/>
<feature type="transmembrane region" description="Helical" evidence="12">
    <location>
        <begin position="214"/>
        <end position="236"/>
    </location>
</feature>
<feature type="transmembrane region" description="Helical" evidence="12">
    <location>
        <begin position="310"/>
        <end position="329"/>
    </location>
</feature>
<keyword evidence="5 12" id="KW-0812">Transmembrane</keyword>
<feature type="transmembrane region" description="Helical" evidence="12">
    <location>
        <begin position="73"/>
        <end position="93"/>
    </location>
</feature>
<evidence type="ECO:0000256" key="1">
    <source>
        <dbReference type="ARBA" id="ARBA00004141"/>
    </source>
</evidence>
<evidence type="ECO:0000256" key="6">
    <source>
        <dbReference type="ARBA" id="ARBA00022989"/>
    </source>
</evidence>
<dbReference type="GO" id="GO:0120029">
    <property type="term" value="P:proton export across plasma membrane"/>
    <property type="evidence" value="ECO:0007669"/>
    <property type="project" value="InterPro"/>
</dbReference>
<keyword evidence="9 12" id="KW-0472">Membrane</keyword>
<name>M2LPI5_BAUPA</name>
<feature type="compositionally biased region" description="Polar residues" evidence="11">
    <location>
        <begin position="497"/>
        <end position="508"/>
    </location>
</feature>
<dbReference type="FunFam" id="1.20.1530.20:FF:000015">
    <property type="entry name" value="Na(+)/H(+) antiporter 2"/>
    <property type="match status" value="1"/>
</dbReference>
<evidence type="ECO:0000259" key="13">
    <source>
        <dbReference type="Pfam" id="PF00999"/>
    </source>
</evidence>
<comment type="subcellular location">
    <subcellularLocation>
        <location evidence="1">Membrane</location>
        <topology evidence="1">Multi-pass membrane protein</topology>
    </subcellularLocation>
</comment>
<feature type="transmembrane region" description="Helical" evidence="12">
    <location>
        <begin position="182"/>
        <end position="202"/>
    </location>
</feature>
<keyword evidence="3" id="KW-0813">Transport</keyword>
<feature type="transmembrane region" description="Helical" evidence="12">
    <location>
        <begin position="372"/>
        <end position="391"/>
    </location>
</feature>
<dbReference type="KEGG" id="bcom:BAUCODRAFT_33649"/>
<evidence type="ECO:0000256" key="5">
    <source>
        <dbReference type="ARBA" id="ARBA00022692"/>
    </source>
</evidence>
<organism evidence="14 15">
    <name type="scientific">Baudoinia panamericana (strain UAMH 10762)</name>
    <name type="common">Angels' share fungus</name>
    <name type="synonym">Baudoinia compniacensis (strain UAMH 10762)</name>
    <dbReference type="NCBI Taxonomy" id="717646"/>
    <lineage>
        <taxon>Eukaryota</taxon>
        <taxon>Fungi</taxon>
        <taxon>Dikarya</taxon>
        <taxon>Ascomycota</taxon>
        <taxon>Pezizomycotina</taxon>
        <taxon>Dothideomycetes</taxon>
        <taxon>Dothideomycetidae</taxon>
        <taxon>Mycosphaerellales</taxon>
        <taxon>Teratosphaeriaceae</taxon>
        <taxon>Baudoinia</taxon>
    </lineage>
</organism>
<feature type="transmembrane region" description="Helical" evidence="12">
    <location>
        <begin position="105"/>
        <end position="128"/>
    </location>
</feature>
<dbReference type="AlphaFoldDB" id="M2LPI5"/>
<dbReference type="InterPro" id="IPR006153">
    <property type="entry name" value="Cation/H_exchanger_TM"/>
</dbReference>
<keyword evidence="7" id="KW-0915">Sodium</keyword>
<sequence>MPTLAVVNFNIVCATLGGFITIFGLVSYLLKEKFYLSEALISTLAGLVFSPHATNWIKPLQYANDNEVDLETVTLYFTRLVLGVQLVLAGVQLPSKYLWKEWKSLSLLLGPGMCCMWISTSLLVWALVPKIDFLFALAVGASVTPTDPVLSNSIVKGKFADKNIPPPLQKIIIAESGANDGLGYPFLFLALYLIKYVGYGGLGVTGNGGTAIGLWFYETWCYTILMSVAYGAAVGWIAKELLHWAEERRYVDRESFLVFAITLALFIVGTVGMLGSDDVLACFIAGNAFTWDDWFRLETMDDSLQPTIDMLLNVSIFMWFGAVCPWHQFVANGVIPIYRLIPLGILVLLLRRLPMVLAFHKWIPQIEHIQHATFVGFFGPIGVSAIFYLYISREFLRGIEVNGEQRPDAAHLSEVMNVTIWFLAVCSIFVHGLSIPLGKLGFYLPRTISMAVSSERASASPSMARGDDPEEPNVPDLAEDARIEERKLESWFRRRTTTGASGEPSSKTHGWVPRSIARVGKHILEDITRPAGKTVHGKHGGIRNGAADKENNSGASGSGGHGGARPDISAPKDARLIGHSINNPPVSAPADAGPPSDASQRRLSDVDGPRVHAVSPTRSPVRSRMASPERRFDGSSTPTSTTAPPIGWHRSIRFPDDPAVLPTLRSVGQVEERPLIGERE</sequence>
<dbReference type="GO" id="GO:0005886">
    <property type="term" value="C:plasma membrane"/>
    <property type="evidence" value="ECO:0007669"/>
    <property type="project" value="InterPro"/>
</dbReference>
<feature type="transmembrane region" description="Helical" evidence="12">
    <location>
        <begin position="6"/>
        <end position="28"/>
    </location>
</feature>
<reference evidence="14 15" key="1">
    <citation type="journal article" date="2012" name="PLoS Pathog.">
        <title>Diverse lifestyles and strategies of plant pathogenesis encoded in the genomes of eighteen Dothideomycetes fungi.</title>
        <authorList>
            <person name="Ohm R.A."/>
            <person name="Feau N."/>
            <person name="Henrissat B."/>
            <person name="Schoch C.L."/>
            <person name="Horwitz B.A."/>
            <person name="Barry K.W."/>
            <person name="Condon B.J."/>
            <person name="Copeland A.C."/>
            <person name="Dhillon B."/>
            <person name="Glaser F."/>
            <person name="Hesse C.N."/>
            <person name="Kosti I."/>
            <person name="LaButti K."/>
            <person name="Lindquist E.A."/>
            <person name="Lucas S."/>
            <person name="Salamov A.A."/>
            <person name="Bradshaw R.E."/>
            <person name="Ciuffetti L."/>
            <person name="Hamelin R.C."/>
            <person name="Kema G.H.J."/>
            <person name="Lawrence C."/>
            <person name="Scott J.A."/>
            <person name="Spatafora J.W."/>
            <person name="Turgeon B.G."/>
            <person name="de Wit P.J.G.M."/>
            <person name="Zhong S."/>
            <person name="Goodwin S.B."/>
            <person name="Grigoriev I.V."/>
        </authorList>
    </citation>
    <scope>NUCLEOTIDE SEQUENCE [LARGE SCALE GENOMIC DNA]</scope>
    <source>
        <strain evidence="14 15">UAMH 10762</strain>
    </source>
</reference>
<dbReference type="PANTHER" id="PTHR31382:SF1">
    <property type="entry name" value="SODIUM ION_PROTON EXCHANGER (EUROFUNG)"/>
    <property type="match status" value="1"/>
</dbReference>
<dbReference type="OMA" id="WYGAYIP"/>
<evidence type="ECO:0000256" key="3">
    <source>
        <dbReference type="ARBA" id="ARBA00022448"/>
    </source>
</evidence>
<feature type="compositionally biased region" description="Basic and acidic residues" evidence="11">
    <location>
        <begin position="599"/>
        <end position="610"/>
    </location>
</feature>
<proteinExistence type="inferred from homology"/>
<keyword evidence="4" id="KW-0050">Antiport</keyword>
<evidence type="ECO:0000256" key="11">
    <source>
        <dbReference type="SAM" id="MobiDB-lite"/>
    </source>
</evidence>
<dbReference type="STRING" id="717646.M2LPI5"/>
<dbReference type="OrthoDB" id="5327978at2759"/>
<dbReference type="InterPro" id="IPR004712">
    <property type="entry name" value="Na+/H+_antiporter_fungi"/>
</dbReference>
<feature type="compositionally biased region" description="Low complexity" evidence="11">
    <location>
        <begin position="635"/>
        <end position="645"/>
    </location>
</feature>
<gene>
    <name evidence="14" type="ORF">BAUCODRAFT_33649</name>
</gene>
<feature type="transmembrane region" description="Helical" evidence="12">
    <location>
        <begin position="35"/>
        <end position="53"/>
    </location>
</feature>
<evidence type="ECO:0000256" key="8">
    <source>
        <dbReference type="ARBA" id="ARBA00023065"/>
    </source>
</evidence>
<feature type="transmembrane region" description="Helical" evidence="12">
    <location>
        <begin position="420"/>
        <end position="444"/>
    </location>
</feature>
<feature type="transmembrane region" description="Helical" evidence="12">
    <location>
        <begin position="256"/>
        <end position="289"/>
    </location>
</feature>
<dbReference type="EMBL" id="KB445555">
    <property type="protein sequence ID" value="EMC96307.1"/>
    <property type="molecule type" value="Genomic_DNA"/>
</dbReference>
<dbReference type="HOGENOM" id="CLU_008635_5_1_1"/>
<protein>
    <recommendedName>
        <fullName evidence="13">Cation/H+ exchanger transmembrane domain-containing protein</fullName>
    </recommendedName>
</protein>
<dbReference type="Gene3D" id="1.20.1530.20">
    <property type="match status" value="1"/>
</dbReference>
<dbReference type="PANTHER" id="PTHR31382">
    <property type="entry name" value="NA(+)/H(+) ANTIPORTER"/>
    <property type="match status" value="1"/>
</dbReference>
<comment type="similarity">
    <text evidence="2">Belongs to the fungal Na(+)/H(+) exchanger family.</text>
</comment>
<dbReference type="GO" id="GO:0036376">
    <property type="term" value="P:sodium ion export across plasma membrane"/>
    <property type="evidence" value="ECO:0007669"/>
    <property type="project" value="InterPro"/>
</dbReference>
<dbReference type="GO" id="GO:0015385">
    <property type="term" value="F:sodium:proton antiporter activity"/>
    <property type="evidence" value="ECO:0007669"/>
    <property type="project" value="InterPro"/>
</dbReference>
<dbReference type="eggNOG" id="KOG4505">
    <property type="taxonomic scope" value="Eukaryota"/>
</dbReference>
<keyword evidence="10" id="KW-0739">Sodium transport</keyword>
<evidence type="ECO:0000256" key="12">
    <source>
        <dbReference type="SAM" id="Phobius"/>
    </source>
</evidence>
<accession>M2LPI5</accession>
<keyword evidence="6 12" id="KW-1133">Transmembrane helix</keyword>
<dbReference type="Proteomes" id="UP000011761">
    <property type="component" value="Unassembled WGS sequence"/>
</dbReference>
<dbReference type="Pfam" id="PF00999">
    <property type="entry name" value="Na_H_Exchanger"/>
    <property type="match status" value="1"/>
</dbReference>
<feature type="region of interest" description="Disordered" evidence="11">
    <location>
        <begin position="527"/>
        <end position="659"/>
    </location>
</feature>
<feature type="region of interest" description="Disordered" evidence="11">
    <location>
        <begin position="457"/>
        <end position="514"/>
    </location>
</feature>
<dbReference type="InterPro" id="IPR038770">
    <property type="entry name" value="Na+/solute_symporter_sf"/>
</dbReference>
<evidence type="ECO:0000256" key="4">
    <source>
        <dbReference type="ARBA" id="ARBA00022449"/>
    </source>
</evidence>